<evidence type="ECO:0000256" key="1">
    <source>
        <dbReference type="SAM" id="MobiDB-lite"/>
    </source>
</evidence>
<feature type="region of interest" description="Disordered" evidence="1">
    <location>
        <begin position="1"/>
        <end position="47"/>
    </location>
</feature>
<keyword evidence="2" id="KW-1133">Transmembrane helix</keyword>
<dbReference type="EMBL" id="JAAIUW010000013">
    <property type="protein sequence ID" value="KAF7803285.1"/>
    <property type="molecule type" value="Genomic_DNA"/>
</dbReference>
<feature type="compositionally biased region" description="Polar residues" evidence="1">
    <location>
        <begin position="13"/>
        <end position="30"/>
    </location>
</feature>
<feature type="transmembrane region" description="Helical" evidence="2">
    <location>
        <begin position="782"/>
        <end position="806"/>
    </location>
</feature>
<accession>A0A834VZV6</accession>
<gene>
    <name evidence="3" type="ORF">G2W53_042396</name>
</gene>
<dbReference type="AlphaFoldDB" id="A0A834VZV6"/>
<sequence length="813" mass="87424">MTRLSASAKPFTLNRSTQQPTSKISVQSGPEPSIYSPDHSSSDPFGSLLDSFPKFNSGAKGNSLVSAPLADHGSSREAAAAAFPIDSQTKQESLSKLPSVEFQENDDYVVVNGSDFDMSKGFSVPVYCSNITGNGSGLNYGKQGKDFHESLFSKGNDDACSAVDGRILQKGKHAADGLNLFPEASDGNFITGTDSILAKDILSISKGKMQEGAISSSVLTSHCENAPFILSTPDMSSASKLNNTSHNQGCYASSVVTYSNYVSSGAADDRYFSEVPSCVSNITSDSMGNHPAAIHGSSSASSVPFPFDSSWNMDYLTGSCGTNEDKHCSISSMSGTKDTYVVPSADGKGTDDGDKEKIYKSFSSDATNYLTNSPNEVPLKSYGTGGDLSIKTSPKSLGDDDSDLDSPCWKGTMTFTQSCPEVLGSVYSQYLEKEAEKCNSLNPLAPLFIPSNAEGSICLGSKKVKDDFVSSKSSVPLAINLLPEEDRQRKTVVPEVRPTELKKGVDPKCSFVLNSTCMTQPVSTEDCSTMKRTIVTSVDGEGCSVATKDAMGRESTRGSFPTMCHSSTQSSSSSQADVVNDLFKTLQGVSKSLIDSPKLDVQIMVNAMHVLSELLVQTRANGLDSYKEHDNDTVQHIINNLNVFSTCYSGQMIPTLHSTHTGSPNFIGRSSELPKYSKNGVEVGSIETFSISKKLHHQSDNRGQNRVSGVTADRGQYSLSSSSGMATENGNELVQVIRRNLGKIQDVEEKLHPQALLYKNLWLDAEAALCYVRRPVEMMVPGLAFCTYALLTVFWVELLACCNLYMKQLIHES</sequence>
<dbReference type="Proteomes" id="UP000634136">
    <property type="component" value="Unassembled WGS sequence"/>
</dbReference>
<keyword evidence="2" id="KW-0812">Transmembrane</keyword>
<comment type="caution">
    <text evidence="3">The sequence shown here is derived from an EMBL/GenBank/DDBJ whole genome shotgun (WGS) entry which is preliminary data.</text>
</comment>
<evidence type="ECO:0000313" key="3">
    <source>
        <dbReference type="EMBL" id="KAF7803285.1"/>
    </source>
</evidence>
<dbReference type="PANTHER" id="PTHR34361">
    <property type="entry name" value="OS08G0157800 PROTEIN"/>
    <property type="match status" value="1"/>
</dbReference>
<proteinExistence type="predicted"/>
<name>A0A834VZV6_9FABA</name>
<dbReference type="PANTHER" id="PTHR34361:SF6">
    <property type="entry name" value="POX DOMAIN-CONTAINING PROTEIN"/>
    <property type="match status" value="1"/>
</dbReference>
<keyword evidence="2" id="KW-0472">Membrane</keyword>
<protein>
    <submittedName>
        <fullName evidence="3">Uncharacterized protein</fullName>
    </submittedName>
</protein>
<keyword evidence="4" id="KW-1185">Reference proteome</keyword>
<dbReference type="OrthoDB" id="1649072at2759"/>
<reference evidence="3" key="1">
    <citation type="submission" date="2020-09" db="EMBL/GenBank/DDBJ databases">
        <title>Genome-Enabled Discovery of Anthraquinone Biosynthesis in Senna tora.</title>
        <authorList>
            <person name="Kang S.-H."/>
            <person name="Pandey R.P."/>
            <person name="Lee C.-M."/>
            <person name="Sim J.-S."/>
            <person name="Jeong J.-T."/>
            <person name="Choi B.-S."/>
            <person name="Jung M."/>
            <person name="Ginzburg D."/>
            <person name="Zhao K."/>
            <person name="Won S.Y."/>
            <person name="Oh T.-J."/>
            <person name="Yu Y."/>
            <person name="Kim N.-H."/>
            <person name="Lee O.R."/>
            <person name="Lee T.-H."/>
            <person name="Bashyal P."/>
            <person name="Kim T.-S."/>
            <person name="Lee W.-H."/>
            <person name="Kawkins C."/>
            <person name="Kim C.-K."/>
            <person name="Kim J.S."/>
            <person name="Ahn B.O."/>
            <person name="Rhee S.Y."/>
            <person name="Sohng J.K."/>
        </authorList>
    </citation>
    <scope>NUCLEOTIDE SEQUENCE</scope>
    <source>
        <tissue evidence="3">Leaf</tissue>
    </source>
</reference>
<evidence type="ECO:0000256" key="2">
    <source>
        <dbReference type="SAM" id="Phobius"/>
    </source>
</evidence>
<organism evidence="3 4">
    <name type="scientific">Senna tora</name>
    <dbReference type="NCBI Taxonomy" id="362788"/>
    <lineage>
        <taxon>Eukaryota</taxon>
        <taxon>Viridiplantae</taxon>
        <taxon>Streptophyta</taxon>
        <taxon>Embryophyta</taxon>
        <taxon>Tracheophyta</taxon>
        <taxon>Spermatophyta</taxon>
        <taxon>Magnoliopsida</taxon>
        <taxon>eudicotyledons</taxon>
        <taxon>Gunneridae</taxon>
        <taxon>Pentapetalae</taxon>
        <taxon>rosids</taxon>
        <taxon>fabids</taxon>
        <taxon>Fabales</taxon>
        <taxon>Fabaceae</taxon>
        <taxon>Caesalpinioideae</taxon>
        <taxon>Cassia clade</taxon>
        <taxon>Senna</taxon>
    </lineage>
</organism>
<evidence type="ECO:0000313" key="4">
    <source>
        <dbReference type="Proteomes" id="UP000634136"/>
    </source>
</evidence>